<proteinExistence type="predicted"/>
<dbReference type="Proteomes" id="UP000188879">
    <property type="component" value="Unassembled WGS sequence"/>
</dbReference>
<evidence type="ECO:0000313" key="1">
    <source>
        <dbReference type="EMBL" id="ONG56982.1"/>
    </source>
</evidence>
<dbReference type="RefSeq" id="WP_076956317.1">
    <property type="nucleotide sequence ID" value="NZ_MLCO01000032.1"/>
</dbReference>
<protein>
    <submittedName>
        <fullName evidence="1">Uncharacterized protein</fullName>
    </submittedName>
</protein>
<sequence>MTDRIPAAKALIGFNLNAAHRVKDCFVILDERGEEWVRTGGPACWRNAQMTYGACFSDWLKGGHDMTPEWVFSEMMAFYGFADSSVAEEALKQFGKIEECGWARAMIPSQTSKRVQWRIA</sequence>
<dbReference type="EMBL" id="MLCO01000032">
    <property type="protein sequence ID" value="ONG56982.1"/>
    <property type="molecule type" value="Genomic_DNA"/>
</dbReference>
<keyword evidence="2" id="KW-1185">Reference proteome</keyword>
<dbReference type="OrthoDB" id="7352974at2"/>
<comment type="caution">
    <text evidence="1">The sequence shown here is derived from an EMBL/GenBank/DDBJ whole genome shotgun (WGS) entry which is preliminary data.</text>
</comment>
<name>A0A1V2H8D5_9PROT</name>
<accession>A0A1V2H8D5</accession>
<reference evidence="1 2" key="1">
    <citation type="submission" date="2016-10" db="EMBL/GenBank/DDBJ databases">
        <title>Draft Genome sequence of Roseomonas sp. strain M3.</title>
        <authorList>
            <person name="Subhash Y."/>
            <person name="Lee S."/>
        </authorList>
    </citation>
    <scope>NUCLEOTIDE SEQUENCE [LARGE SCALE GENOMIC DNA]</scope>
    <source>
        <strain evidence="1 2">M3</strain>
    </source>
</reference>
<evidence type="ECO:0000313" key="2">
    <source>
        <dbReference type="Proteomes" id="UP000188879"/>
    </source>
</evidence>
<dbReference type="AlphaFoldDB" id="A0A1V2H8D5"/>
<organism evidence="1 2">
    <name type="scientific">Teichococcus deserti</name>
    <dbReference type="NCBI Taxonomy" id="1817963"/>
    <lineage>
        <taxon>Bacteria</taxon>
        <taxon>Pseudomonadati</taxon>
        <taxon>Pseudomonadota</taxon>
        <taxon>Alphaproteobacteria</taxon>
        <taxon>Acetobacterales</taxon>
        <taxon>Roseomonadaceae</taxon>
        <taxon>Roseomonas</taxon>
    </lineage>
</organism>
<gene>
    <name evidence="1" type="ORF">BKE38_05150</name>
</gene>